<dbReference type="AlphaFoldDB" id="A0A3M7FA97"/>
<dbReference type="OrthoDB" id="432483at2759"/>
<evidence type="ECO:0000256" key="1">
    <source>
        <dbReference type="SAM" id="Coils"/>
    </source>
</evidence>
<dbReference type="VEuPathDB" id="FungiDB:BTJ68_03928"/>
<feature type="coiled-coil region" evidence="1">
    <location>
        <begin position="172"/>
        <end position="199"/>
    </location>
</feature>
<dbReference type="EMBL" id="QWIR01000124">
    <property type="protein sequence ID" value="RMY85779.1"/>
    <property type="molecule type" value="Genomic_DNA"/>
</dbReference>
<name>A0A3M7FA97_HORWE</name>
<gene>
    <name evidence="2" type="ORF">D0861_06276</name>
</gene>
<accession>A0A3M7FA97</accession>
<sequence>MNVAVVHRSLPGYLCANTSSHSIMSGLEVAAAVVGITDVAIRSILLSYDFLKDIQEAPEAVARLRQETNAVVQSLQSLDCLKSANGKVQELVKQVGLAEAVNQCGASCDGLNNNLAKWTSSGDGLVSKLQMVRHKAQVEKCCQQIRTAKGTVVLAVSVASLVMLATPSSNADDKKRNQVAQLEQEISRLQIEVQGERYAATQTALVLQERVECDEDDLDAQVAINESKQQLEACDQLWANCLVAKEELQALAKVDVTVGHMLADTQSQNYAGVPKEVLKRVAQAKVKVGNMTASNGSVNRVGIF</sequence>
<proteinExistence type="predicted"/>
<reference evidence="2 3" key="1">
    <citation type="journal article" date="2018" name="BMC Genomics">
        <title>Genomic evidence for intraspecific hybridization in a clonal and extremely halotolerant yeast.</title>
        <authorList>
            <person name="Gostincar C."/>
            <person name="Stajich J.E."/>
            <person name="Zupancic J."/>
            <person name="Zalar P."/>
            <person name="Gunde-Cimerman N."/>
        </authorList>
    </citation>
    <scope>NUCLEOTIDE SEQUENCE [LARGE SCALE GENOMIC DNA]</scope>
    <source>
        <strain evidence="2 3">EXF-2788</strain>
    </source>
</reference>
<organism evidence="2 3">
    <name type="scientific">Hortaea werneckii</name>
    <name type="common">Black yeast</name>
    <name type="synonym">Cladosporium werneckii</name>
    <dbReference type="NCBI Taxonomy" id="91943"/>
    <lineage>
        <taxon>Eukaryota</taxon>
        <taxon>Fungi</taxon>
        <taxon>Dikarya</taxon>
        <taxon>Ascomycota</taxon>
        <taxon>Pezizomycotina</taxon>
        <taxon>Dothideomycetes</taxon>
        <taxon>Dothideomycetidae</taxon>
        <taxon>Mycosphaerellales</taxon>
        <taxon>Teratosphaeriaceae</taxon>
        <taxon>Hortaea</taxon>
    </lineage>
</organism>
<protein>
    <recommendedName>
        <fullName evidence="4">Fungal N-terminal domain-containing protein</fullName>
    </recommendedName>
</protein>
<dbReference type="Proteomes" id="UP000268823">
    <property type="component" value="Unassembled WGS sequence"/>
</dbReference>
<evidence type="ECO:0008006" key="4">
    <source>
        <dbReference type="Google" id="ProtNLM"/>
    </source>
</evidence>
<comment type="caution">
    <text evidence="2">The sequence shown here is derived from an EMBL/GenBank/DDBJ whole genome shotgun (WGS) entry which is preliminary data.</text>
</comment>
<evidence type="ECO:0000313" key="2">
    <source>
        <dbReference type="EMBL" id="RMY85779.1"/>
    </source>
</evidence>
<keyword evidence="1" id="KW-0175">Coiled coil</keyword>
<evidence type="ECO:0000313" key="3">
    <source>
        <dbReference type="Proteomes" id="UP000268823"/>
    </source>
</evidence>